<sequence length="417" mass="47365">MTVKLSGLGDDEFAKTDLFKQLKTQHEDVIKRVNHLEKTNNELREEAQKLQAERTAYRMQIDEESRMETKNAENEQAKAENDLARIRAVRDEMQAELSQKRQTTEEGKVASEHLKESAIAKDHRIRCLEAEIEKLQTELGQIAAPTSEQLEQMSPEELRTKTASLQQEAKLLTDELNSMQAAYTKAQSLATKKVAEITHWEEQVSRSSAEKAKADQKYFAAMKGKESKEAEVRALKLQNAKSSEIVSQLKESDARSRVLIVNLEKQIAEVNHEKDGVAYQLQKISEENTQSTVKVDRLNGQVTELKKAITAKDERLSSLMHAQREADVELESLKTRLDDVTKRNEELKKKAKGQSTGIEDILREMAYCSTCHRNLKDRAIKTCGHLFCNSCLTDRINNRMRKCPTCMKGFGAADVLE</sequence>
<proteinExistence type="predicted"/>
<evidence type="ECO:0000313" key="1">
    <source>
        <dbReference type="EMBL" id="KAK3076932.1"/>
    </source>
</evidence>
<accession>A0ACC3DKA0</accession>
<protein>
    <submittedName>
        <fullName evidence="1">Uncharacterized protein</fullName>
    </submittedName>
</protein>
<feature type="non-terminal residue" evidence="1">
    <location>
        <position position="417"/>
    </location>
</feature>
<name>A0ACC3DKA0_9PEZI</name>
<evidence type="ECO:0000313" key="2">
    <source>
        <dbReference type="Proteomes" id="UP001186974"/>
    </source>
</evidence>
<dbReference type="Proteomes" id="UP001186974">
    <property type="component" value="Unassembled WGS sequence"/>
</dbReference>
<keyword evidence="2" id="KW-1185">Reference proteome</keyword>
<gene>
    <name evidence="1" type="ORF">LTS18_011612</name>
</gene>
<dbReference type="EMBL" id="JAWDJW010003381">
    <property type="protein sequence ID" value="KAK3076932.1"/>
    <property type="molecule type" value="Genomic_DNA"/>
</dbReference>
<reference evidence="1" key="1">
    <citation type="submission" date="2024-09" db="EMBL/GenBank/DDBJ databases">
        <title>Black Yeasts Isolated from many extreme environments.</title>
        <authorList>
            <person name="Coleine C."/>
            <person name="Stajich J.E."/>
            <person name="Selbmann L."/>
        </authorList>
    </citation>
    <scope>NUCLEOTIDE SEQUENCE</scope>
    <source>
        <strain evidence="1">CCFEE 5737</strain>
    </source>
</reference>
<organism evidence="1 2">
    <name type="scientific">Coniosporium uncinatum</name>
    <dbReference type="NCBI Taxonomy" id="93489"/>
    <lineage>
        <taxon>Eukaryota</taxon>
        <taxon>Fungi</taxon>
        <taxon>Dikarya</taxon>
        <taxon>Ascomycota</taxon>
        <taxon>Pezizomycotina</taxon>
        <taxon>Dothideomycetes</taxon>
        <taxon>Dothideomycetes incertae sedis</taxon>
        <taxon>Coniosporium</taxon>
    </lineage>
</organism>
<comment type="caution">
    <text evidence="1">The sequence shown here is derived from an EMBL/GenBank/DDBJ whole genome shotgun (WGS) entry which is preliminary data.</text>
</comment>